<keyword evidence="3" id="KW-0560">Oxidoreductase</keyword>
<comment type="caution">
    <text evidence="7">The sequence shown here is derived from an EMBL/GenBank/DDBJ whole genome shotgun (WGS) entry which is preliminary data.</text>
</comment>
<dbReference type="InterPro" id="IPR050765">
    <property type="entry name" value="Riboflavin_Biosynth_HTPR"/>
</dbReference>
<dbReference type="InParanoid" id="A0A2R5GCK4"/>
<evidence type="ECO:0000256" key="3">
    <source>
        <dbReference type="ARBA" id="ARBA00023002"/>
    </source>
</evidence>
<keyword evidence="2" id="KW-0521">NADP</keyword>
<feature type="region of interest" description="Disordered" evidence="5">
    <location>
        <begin position="470"/>
        <end position="489"/>
    </location>
</feature>
<dbReference type="GO" id="GO:0008703">
    <property type="term" value="F:5-amino-6-(5-phosphoribosylamino)uracil reductase activity"/>
    <property type="evidence" value="ECO:0007669"/>
    <property type="project" value="InterPro"/>
</dbReference>
<evidence type="ECO:0000256" key="4">
    <source>
        <dbReference type="SAM" id="Coils"/>
    </source>
</evidence>
<dbReference type="PANTHER" id="PTHR38011">
    <property type="entry name" value="DIHYDROFOLATE REDUCTASE FAMILY PROTEIN (AFU_ORTHOLOGUE AFUA_8G06820)"/>
    <property type="match status" value="1"/>
</dbReference>
<evidence type="ECO:0000313" key="8">
    <source>
        <dbReference type="Proteomes" id="UP000241890"/>
    </source>
</evidence>
<name>A0A2R5GCK4_9STRA</name>
<dbReference type="PANTHER" id="PTHR38011:SF7">
    <property type="entry name" value="2,5-DIAMINO-6-RIBOSYLAMINO-4(3H)-PYRIMIDINONE 5'-PHOSPHATE REDUCTASE"/>
    <property type="match status" value="1"/>
</dbReference>
<reference evidence="7 8" key="1">
    <citation type="submission" date="2017-12" db="EMBL/GenBank/DDBJ databases">
        <title>Sequencing, de novo assembly and annotation of complete genome of a new Thraustochytrid species, strain FCC1311.</title>
        <authorList>
            <person name="Sedici K."/>
            <person name="Godart F."/>
            <person name="Aiese Cigliano R."/>
            <person name="Sanseverino W."/>
            <person name="Barakat M."/>
            <person name="Ortet P."/>
            <person name="Marechal E."/>
            <person name="Cagnac O."/>
            <person name="Amato A."/>
        </authorList>
    </citation>
    <scope>NUCLEOTIDE SEQUENCE [LARGE SCALE GENOMIC DNA]</scope>
</reference>
<feature type="coiled-coil region" evidence="4">
    <location>
        <begin position="910"/>
        <end position="937"/>
    </location>
</feature>
<feature type="compositionally biased region" description="Basic and acidic residues" evidence="5">
    <location>
        <begin position="264"/>
        <end position="289"/>
    </location>
</feature>
<dbReference type="Proteomes" id="UP000241890">
    <property type="component" value="Unassembled WGS sequence"/>
</dbReference>
<evidence type="ECO:0000256" key="5">
    <source>
        <dbReference type="SAM" id="MobiDB-lite"/>
    </source>
</evidence>
<feature type="coiled-coil region" evidence="4">
    <location>
        <begin position="511"/>
        <end position="538"/>
    </location>
</feature>
<dbReference type="InterPro" id="IPR002734">
    <property type="entry name" value="RibDG_C"/>
</dbReference>
<feature type="domain" description="Bacterial bifunctional deaminase-reductase C-terminal" evidence="6">
    <location>
        <begin position="2568"/>
        <end position="2791"/>
    </location>
</feature>
<dbReference type="Pfam" id="PF01872">
    <property type="entry name" value="RibD_C"/>
    <property type="match status" value="1"/>
</dbReference>
<evidence type="ECO:0000313" key="7">
    <source>
        <dbReference type="EMBL" id="GBG28710.1"/>
    </source>
</evidence>
<keyword evidence="4" id="KW-0175">Coiled coil</keyword>
<dbReference type="EMBL" id="BEYU01000047">
    <property type="protein sequence ID" value="GBG28710.1"/>
    <property type="molecule type" value="Genomic_DNA"/>
</dbReference>
<keyword evidence="8" id="KW-1185">Reference proteome</keyword>
<dbReference type="OrthoDB" id="5432at2759"/>
<protein>
    <submittedName>
        <fullName evidence="7">2,5-diamino-6-ribosylamino-43H-pyrimidinone 5'-phosphate reductase</fullName>
    </submittedName>
</protein>
<feature type="coiled-coil region" evidence="4">
    <location>
        <begin position="1455"/>
        <end position="1534"/>
    </location>
</feature>
<feature type="region of interest" description="Disordered" evidence="5">
    <location>
        <begin position="1"/>
        <end position="91"/>
    </location>
</feature>
<feature type="compositionally biased region" description="Basic and acidic residues" evidence="5">
    <location>
        <begin position="9"/>
        <end position="18"/>
    </location>
</feature>
<sequence length="2800" mass="322268">MAHRRRKGRALEKDNNEGKDDDDDNDDDDDEEEEDDSDEDDSDEDDSGEDDDSDSDSDSEDDSDSDDESEDDDDSLPDDPEEIERLAREQWKDRGFNEADFTVEKMFEIWAREEEEGLGRARASNNLQRKMELLRMNQEAEVFDTAALKAMAKAKALALKEQAKDFALETKERVLPPFVKRMLRLRAHERKAAALINTAQAAHDLRLEQRRIRHEEIAKEKLEQERQRERVERQEQFKAFRRKQKEEAILRDKKLASEAILKRREQERVEREAQEAEDAAKERQRIHERTRARRRRDIKSWLATHRTGVQEAAQRKEDRDKIQRAREKLVQERFEQETQAHNAQVEKDALGLPTISPGVPGIFAKPIGAKHGAPHGVHRHDRPAYDLFDPELDATTLEPPFSSADASKQVALLEIRVMEAESLVAAALAPCQDAQSKLDANRADIRSLDEQILTLDREIVHIDNEQKEFRASLRKPPRREPNRSEMERENLLTRRKFEIRTRIDSELRPRLEVCKQSKQDLETQFALAEERLHMLREEALARRAELDARLEMQPELPLVIGRALHKVDEHQGQPAVDPVRSFEGIVQRTNAELLRHAAAELEKHRKDLTKMAQQKSTSREEYAYLKSDLELSVSRLAETQTRIQRAQEAQLRANLVMAIETFFQKGGIANLAKISNVYAGALDWWQGHQPEATTNVRLVDEVAQEHHADEKTDDKAFIGVTADVHDRVGTIEGIIQLPRHRLYRVTTVIARHPEKDVPGRAAQLDVTDYINVRFGPSLQQLSLIGKVFNAPSAEQPPGAPVHHTITTLIAGTSVAYRFDFRGSSTQCALVVKNGWVQEEEANNPADGVDKDSPQVLTDFVRQLRIERLQGKDRANHLLEELIRAKECPKPYWDSSIFQGTLQRFEKNRFLQMLQDTLEALGKEREELEQRKIARRDALLKLHESQAQPGALVHTRGKGTEGTKPRRFSAARAQHQELLARKAHDSEHLETMRKEAELDEKMILAKERYINRKRRGMDGAAAIEEGQRLVGRKLEIFFADIARWRVGKVMDMKASWVDQNTRLQVLHKLELSDEPEGSSKWDDLLARRFVELKVDVSDVEERRKELEEDRLRQKRQDREERERVAAEEAREDKEIKERATMEKNELLRKAAQEVANAGERIRAEIAFAVETSEHVRGLVQVKTDELRKELLEATMAEIGSRSLGRRTREEIGKTAAKEAQKSFAEKPIAVAESDIKEKWQHEMKLLKARHALIVENFHAKLKARREQEAANLFRKRNAGLAARKRQRAELGKLLAIVDIEKALPPATRCEHRRVRYWGTQYKNGVRCLRCNAEVSRSFCDPSQAWEMNAETGAAIALHRRAEARYIAANPEQDALIEAERQRVEKEERLIEAAGRELPGSQLAINLEKLNARHLLPTSLRNSDVHAGHWGDPTPLRTRYARNQALRMDYMTHFSRVRGYKLKLADLARTREALLRERRESTAALEEAHQDNFAIENRTLRIEGEYHRAQELLRERREAIERTEKAEATLELALEDRIEKELIYDATCRDLFVAEAKLDIRSNEARHALVQSQQIDKDRDRAHDMLTRLKKELQTARENHKKAENILQTVRWQQRGSPVLYAPWAKRLGLATIVFCRPVDPEKADDQEDAVDMVKIRLVCGGSQIVFLYCPLQPIIDEERRREAAERPLMEAEDAASAKYARAEAAFRVENQRLMEREEILQRQVEEVIFRELVEERAVEEARGEAMLNALQVLQLKWKREQFKRLAREHVNREHLALVEALAEFDLEGPTKAQPYAPEPFSKAKRRRARRQRYMELCAIFQDEQADLAEAEIRLRYKTLREREERDAAIEAIIEEIVDGESRSIAEAYHVNSLDTAQRRMDESNVYLAGGQGVEGILQVADGTKNENDTALTRPIAPLGTAIHFEVYRDLSRLRRARRVELERLLAHWAHHNELEKERLAAQRAWEARAEEREREEAENDAMELEDIALRQFYLEERQAYLAERWAMAEEEQSMRAFLKEEAMRAMKSKYDVEGLEVEEKSKKQLRRDEIKKVVADRQRAKREQKQMLIEDDLSYQMRLEYNRQMQKLLMQHEMGLDAGDMEGSGADAAAQAMNAALARAHQREIEKQKRKLAEEERKYSRRVNQAFLHKIKYELQALKLEDEVAKWYTLEQRKRALALRAGVFMRKKVDADTKARRDVEQRRAETAQARERAEAAQRLVDETRPQIRQSQRDKIAVLRETEFINSDVVHENMNRFHTQDLYGELHYQFFYMLSCQIANNAEVVSLERTVRRTVEALQTIGAETRAKQEDLRALELQWRRRNWLRLRRAELGAIFFSITRRKALDKAFCGWHEYAVWQKRTREAFEVRVGVTKHGNDLQKVFRTPVPDEISTRDESSSEPETQTILRKHTNRKVKCQNCKQVYMESANHAQACAYHPGTYELACPQTCTVNRSGKAAESGSVDTRCAAHYRRRWSCCDKTKAVPFGFDGCQQRWHMPENIDPKYEGQVRDASAKKQRAEGSVTQVKRGLQELRRIAKRERLHDLDAIRDRLAHDRELGQAQGAAVAASHVTLTFAQSLDGSIARRRGEPVAISSPESFAFTHALRATHAAIVVGIGTMLADNPSLTTRHVDGEDPQPVIIDANLETPLSSKLFTDERCRKKPLLLAVAAPGTAQTKEIDSRAQREAALRAAGAEIEFCGAEAFGQDGRARIALQDALRVLRRRFDSVMIEGGAGVITGILSSSECVAQIDRVVLTIAPAFFGGYNYMQRLCPENTARAWKTERVETASGDILVSLVPRVPG</sequence>
<feature type="coiled-coil region" evidence="4">
    <location>
        <begin position="2117"/>
        <end position="2144"/>
    </location>
</feature>
<evidence type="ECO:0000256" key="1">
    <source>
        <dbReference type="ARBA" id="ARBA00005104"/>
    </source>
</evidence>
<dbReference type="GO" id="GO:0009231">
    <property type="term" value="P:riboflavin biosynthetic process"/>
    <property type="evidence" value="ECO:0007669"/>
    <property type="project" value="InterPro"/>
</dbReference>
<comment type="pathway">
    <text evidence="1">Cofactor biosynthesis; riboflavin biosynthesis.</text>
</comment>
<accession>A0A2R5GCK4</accession>
<gene>
    <name evidence="7" type="ORF">FCC1311_049312</name>
</gene>
<evidence type="ECO:0000256" key="2">
    <source>
        <dbReference type="ARBA" id="ARBA00022857"/>
    </source>
</evidence>
<dbReference type="Gene3D" id="3.40.430.10">
    <property type="entry name" value="Dihydrofolate Reductase, subunit A"/>
    <property type="match status" value="1"/>
</dbReference>
<feature type="coiled-coil region" evidence="4">
    <location>
        <begin position="591"/>
        <end position="621"/>
    </location>
</feature>
<organism evidence="7 8">
    <name type="scientific">Hondaea fermentalgiana</name>
    <dbReference type="NCBI Taxonomy" id="2315210"/>
    <lineage>
        <taxon>Eukaryota</taxon>
        <taxon>Sar</taxon>
        <taxon>Stramenopiles</taxon>
        <taxon>Bigyra</taxon>
        <taxon>Labyrinthulomycetes</taxon>
        <taxon>Thraustochytrida</taxon>
        <taxon>Thraustochytriidae</taxon>
        <taxon>Hondaea</taxon>
    </lineage>
</organism>
<evidence type="ECO:0000259" key="6">
    <source>
        <dbReference type="Pfam" id="PF01872"/>
    </source>
</evidence>
<dbReference type="InterPro" id="IPR024072">
    <property type="entry name" value="DHFR-like_dom_sf"/>
</dbReference>
<feature type="compositionally biased region" description="Acidic residues" evidence="5">
    <location>
        <begin position="19"/>
        <end position="82"/>
    </location>
</feature>
<feature type="compositionally biased region" description="Basic and acidic residues" evidence="5">
    <location>
        <begin position="478"/>
        <end position="489"/>
    </location>
</feature>
<proteinExistence type="predicted"/>
<feature type="region of interest" description="Disordered" evidence="5">
    <location>
        <begin position="1104"/>
        <end position="1126"/>
    </location>
</feature>
<feature type="region of interest" description="Disordered" evidence="5">
    <location>
        <begin position="264"/>
        <end position="293"/>
    </location>
</feature>
<dbReference type="SUPFAM" id="SSF53597">
    <property type="entry name" value="Dihydrofolate reductase-like"/>
    <property type="match status" value="1"/>
</dbReference>
<feature type="coiled-coil region" evidence="4">
    <location>
        <begin position="1577"/>
        <end position="1611"/>
    </location>
</feature>